<accession>A0ABT7QSS8</accession>
<name>A0ABT7QSS8_9BACT</name>
<evidence type="ECO:0000313" key="2">
    <source>
        <dbReference type="Proteomes" id="UP001169066"/>
    </source>
</evidence>
<comment type="caution">
    <text evidence="1">The sequence shown here is derived from an EMBL/GenBank/DDBJ whole genome shotgun (WGS) entry which is preliminary data.</text>
</comment>
<gene>
    <name evidence="1" type="ORF">PF327_07750</name>
</gene>
<dbReference type="Proteomes" id="UP001169066">
    <property type="component" value="Unassembled WGS sequence"/>
</dbReference>
<sequence>MGLFDFLKTKDTVPYEKIYEELSAFTEASLAMPKMNNPFLLDDKNKHAMIFGYFMGVMDYIAQTYQLNEKDILKIRTHYLLKNFTDNDMEQAQELLKYCDDIRDTDDGSNYALRGKLAMKKWVAGGPMAAYAPMGLIKILND</sequence>
<dbReference type="RefSeq" id="WP_289402027.1">
    <property type="nucleotide sequence ID" value="NZ_JAQIBC010000004.1"/>
</dbReference>
<protein>
    <submittedName>
        <fullName evidence="1">Uncharacterized protein</fullName>
    </submittedName>
</protein>
<proteinExistence type="predicted"/>
<reference evidence="1" key="1">
    <citation type="submission" date="2023-01" db="EMBL/GenBank/DDBJ databases">
        <title>Sulfurovum sp. XTW-4 genome assembly.</title>
        <authorList>
            <person name="Wang J."/>
        </authorList>
    </citation>
    <scope>NUCLEOTIDE SEQUENCE</scope>
    <source>
        <strain evidence="1">XTW-4</strain>
    </source>
</reference>
<organism evidence="1 2">
    <name type="scientific">Sulfurovum xiamenensis</name>
    <dbReference type="NCBI Taxonomy" id="3019066"/>
    <lineage>
        <taxon>Bacteria</taxon>
        <taxon>Pseudomonadati</taxon>
        <taxon>Campylobacterota</taxon>
        <taxon>Epsilonproteobacteria</taxon>
        <taxon>Campylobacterales</taxon>
        <taxon>Sulfurovaceae</taxon>
        <taxon>Sulfurovum</taxon>
    </lineage>
</organism>
<dbReference type="EMBL" id="JAQIBC010000004">
    <property type="protein sequence ID" value="MDM5264086.1"/>
    <property type="molecule type" value="Genomic_DNA"/>
</dbReference>
<keyword evidence="2" id="KW-1185">Reference proteome</keyword>
<evidence type="ECO:0000313" key="1">
    <source>
        <dbReference type="EMBL" id="MDM5264086.1"/>
    </source>
</evidence>